<dbReference type="RefSeq" id="XP_068351171.1">
    <property type="nucleotide sequence ID" value="XM_068510375.1"/>
</dbReference>
<proteinExistence type="predicted"/>
<name>A0A1J4JFV3_9EUKA</name>
<dbReference type="AlphaFoldDB" id="A0A1J4JFV3"/>
<dbReference type="EMBL" id="MLAK01001079">
    <property type="protein sequence ID" value="OHS98034.1"/>
    <property type="molecule type" value="Genomic_DNA"/>
</dbReference>
<gene>
    <name evidence="2" type="ORF">TRFO_35640</name>
</gene>
<keyword evidence="1" id="KW-0472">Membrane</keyword>
<keyword evidence="3" id="KW-1185">Reference proteome</keyword>
<keyword evidence="1" id="KW-0812">Transmembrane</keyword>
<evidence type="ECO:0000313" key="2">
    <source>
        <dbReference type="EMBL" id="OHS98034.1"/>
    </source>
</evidence>
<dbReference type="GeneID" id="94845079"/>
<organism evidence="2 3">
    <name type="scientific">Tritrichomonas foetus</name>
    <dbReference type="NCBI Taxonomy" id="1144522"/>
    <lineage>
        <taxon>Eukaryota</taxon>
        <taxon>Metamonada</taxon>
        <taxon>Parabasalia</taxon>
        <taxon>Tritrichomonadida</taxon>
        <taxon>Tritrichomonadidae</taxon>
        <taxon>Tritrichomonas</taxon>
    </lineage>
</organism>
<keyword evidence="1" id="KW-1133">Transmembrane helix</keyword>
<comment type="caution">
    <text evidence="2">The sequence shown here is derived from an EMBL/GenBank/DDBJ whole genome shotgun (WGS) entry which is preliminary data.</text>
</comment>
<sequence>MGTAFFLLWAEVRGIAHNSIFSMLSDHIATHSMSISYSIGELLTRYEIFAEILARSSQPPFYVSTEPENISRYRDFCDTVNEASSPRPYRFYIKFQNISGCQMEYDETDLHKFNAFYYFPYNKTHDVIKKYSSGETDFSNFDRDKEGELIDYMPIENSDFRIYEDHQKPSWSTALPVFGGQTEPRVYSAFFPVENNGVKIVGCAALRVPDLWNMLKSRTLPSYAHFLVFDNSGNVIIENSLGAVMPINYTSTHPLYPTISELGKDLWNDILTDINITELGIDTVNISEKSGRQIMLMKRVIYTRYVLSFYEVLAYELDPVIENIFTLLTIAFISCVAAIGFSLVIIGMIYGRFIKRYRRKLKRKVRVDSIDPSFESHPYIGGTGNAINRLRKFQMRCSDEVVLNKILDSAVNEISGCCECLFGVQTNDTKCEFCKYLRSNHNDNNHYYNNQIIKALKTLQNQKTFENQNTMNTLNNMSNLHYCILNNPNSFNNFENLKKKEVHFQESLKSAQRRTSRGFLHLNKNGKTQKMKNRTSKIRKEIPFSNWSVLMNDSLFAYDEYNCHNDPKRYIIKRFGWILKNGNLLFPNLDPDRLLFFVYHFVTEYVDKPNFKAEGLGILHNLLKGTFESILPNKENILALLLAFLLRNSKIKELNELFPIISAYFPLESCSNFIDLVFLLFNGTKNSEIMKVYGEFYNGIKSASFDTEKNDNDEIILLKAFLIFSDFSPYISDYHESTFQEINHFIFNDDEINNKKLIGQFHLEVAQNIVRPWIKMLSLIVNLNCELYIDGITEFWNGYLKMNV</sequence>
<evidence type="ECO:0000256" key="1">
    <source>
        <dbReference type="SAM" id="Phobius"/>
    </source>
</evidence>
<accession>A0A1J4JFV3</accession>
<protein>
    <submittedName>
        <fullName evidence="2">Uncharacterized protein</fullName>
    </submittedName>
</protein>
<dbReference type="VEuPathDB" id="TrichDB:TRFO_35640"/>
<dbReference type="Proteomes" id="UP000179807">
    <property type="component" value="Unassembled WGS sequence"/>
</dbReference>
<reference evidence="2" key="1">
    <citation type="submission" date="2016-10" db="EMBL/GenBank/DDBJ databases">
        <authorList>
            <person name="Benchimol M."/>
            <person name="Almeida L.G."/>
            <person name="Vasconcelos A.T."/>
            <person name="Perreira-Neves A."/>
            <person name="Rosa I.A."/>
            <person name="Tasca T."/>
            <person name="Bogo M.R."/>
            <person name="de Souza W."/>
        </authorList>
    </citation>
    <scope>NUCLEOTIDE SEQUENCE [LARGE SCALE GENOMIC DNA]</scope>
    <source>
        <strain evidence="2">K</strain>
    </source>
</reference>
<feature type="transmembrane region" description="Helical" evidence="1">
    <location>
        <begin position="324"/>
        <end position="354"/>
    </location>
</feature>
<evidence type="ECO:0000313" key="3">
    <source>
        <dbReference type="Proteomes" id="UP000179807"/>
    </source>
</evidence>